<dbReference type="InterPro" id="IPR037401">
    <property type="entry name" value="SnoaL-like"/>
</dbReference>
<dbReference type="RefSeq" id="WP_344599981.1">
    <property type="nucleotide sequence ID" value="NZ_BAAATK010000004.1"/>
</dbReference>
<accession>A0ABN3J837</accession>
<dbReference type="EMBL" id="BAAATK010000004">
    <property type="protein sequence ID" value="GAA2424296.1"/>
    <property type="molecule type" value="Genomic_DNA"/>
</dbReference>
<feature type="domain" description="SnoaL-like" evidence="1">
    <location>
        <begin position="13"/>
        <end position="120"/>
    </location>
</feature>
<dbReference type="PANTHER" id="PTHR41252">
    <property type="entry name" value="BLR2505 PROTEIN"/>
    <property type="match status" value="1"/>
</dbReference>
<reference evidence="2 3" key="1">
    <citation type="journal article" date="2019" name="Int. J. Syst. Evol. Microbiol.">
        <title>The Global Catalogue of Microorganisms (GCM) 10K type strain sequencing project: providing services to taxonomists for standard genome sequencing and annotation.</title>
        <authorList>
            <consortium name="The Broad Institute Genomics Platform"/>
            <consortium name="The Broad Institute Genome Sequencing Center for Infectious Disease"/>
            <person name="Wu L."/>
            <person name="Ma J."/>
        </authorList>
    </citation>
    <scope>NUCLEOTIDE SEQUENCE [LARGE SCALE GENOMIC DNA]</scope>
    <source>
        <strain evidence="2 3">JCM 6922</strain>
    </source>
</reference>
<evidence type="ECO:0000313" key="3">
    <source>
        <dbReference type="Proteomes" id="UP001500460"/>
    </source>
</evidence>
<sequence length="139" mass="15483">MTRPPPSEAEKVVLRYLEALNDRDADTLTAMIAPDAVFTVPGDHPLAGTWRGLPEIVEKFMLPMGALFAPDAGYVTEVTGTVAEGDRVVVLCTSRSRTRRGEPYEMDASVLFTVREGKVCGMREFFDTQYFTRMLFPDT</sequence>
<dbReference type="SUPFAM" id="SSF54427">
    <property type="entry name" value="NTF2-like"/>
    <property type="match status" value="1"/>
</dbReference>
<gene>
    <name evidence="2" type="ORF">GCM10010421_08420</name>
</gene>
<dbReference type="Gene3D" id="3.10.450.50">
    <property type="match status" value="1"/>
</dbReference>
<proteinExistence type="predicted"/>
<evidence type="ECO:0000313" key="2">
    <source>
        <dbReference type="EMBL" id="GAA2424296.1"/>
    </source>
</evidence>
<dbReference type="CDD" id="cd00531">
    <property type="entry name" value="NTF2_like"/>
    <property type="match status" value="1"/>
</dbReference>
<dbReference type="PANTHER" id="PTHR41252:SF1">
    <property type="entry name" value="BLR2505 PROTEIN"/>
    <property type="match status" value="1"/>
</dbReference>
<dbReference type="Pfam" id="PF12680">
    <property type="entry name" value="SnoaL_2"/>
    <property type="match status" value="1"/>
</dbReference>
<comment type="caution">
    <text evidence="2">The sequence shown here is derived from an EMBL/GenBank/DDBJ whole genome shotgun (WGS) entry which is preliminary data.</text>
</comment>
<dbReference type="Proteomes" id="UP001500460">
    <property type="component" value="Unassembled WGS sequence"/>
</dbReference>
<evidence type="ECO:0000259" key="1">
    <source>
        <dbReference type="Pfam" id="PF12680"/>
    </source>
</evidence>
<keyword evidence="3" id="KW-1185">Reference proteome</keyword>
<protein>
    <recommendedName>
        <fullName evidence="1">SnoaL-like domain-containing protein</fullName>
    </recommendedName>
</protein>
<name>A0ABN3J837_9ACTN</name>
<dbReference type="InterPro" id="IPR032710">
    <property type="entry name" value="NTF2-like_dom_sf"/>
</dbReference>
<organism evidence="2 3">
    <name type="scientific">Streptomyces glaucus</name>
    <dbReference type="NCBI Taxonomy" id="284029"/>
    <lineage>
        <taxon>Bacteria</taxon>
        <taxon>Bacillati</taxon>
        <taxon>Actinomycetota</taxon>
        <taxon>Actinomycetes</taxon>
        <taxon>Kitasatosporales</taxon>
        <taxon>Streptomycetaceae</taxon>
        <taxon>Streptomyces</taxon>
    </lineage>
</organism>